<dbReference type="InterPro" id="IPR015943">
    <property type="entry name" value="WD40/YVTN_repeat-like_dom_sf"/>
</dbReference>
<keyword evidence="3" id="KW-1185">Reference proteome</keyword>
<dbReference type="InterPro" id="IPR013783">
    <property type="entry name" value="Ig-like_fold"/>
</dbReference>
<name>A0AAE3H3K9_9BACT</name>
<proteinExistence type="predicted"/>
<dbReference type="InterPro" id="IPR055015">
    <property type="entry name" value="GCX_COOH"/>
</dbReference>
<feature type="domain" description="Immunoglobulin" evidence="1">
    <location>
        <begin position="941"/>
        <end position="1019"/>
    </location>
</feature>
<gene>
    <name evidence="2" type="ORF">EGI31_10005</name>
</gene>
<dbReference type="InterPro" id="IPR003599">
    <property type="entry name" value="Ig_sub"/>
</dbReference>
<evidence type="ECO:0000313" key="3">
    <source>
        <dbReference type="Proteomes" id="UP001204144"/>
    </source>
</evidence>
<dbReference type="EMBL" id="RJUF01000024">
    <property type="protein sequence ID" value="MCP9763291.1"/>
    <property type="molecule type" value="Genomic_DNA"/>
</dbReference>
<organism evidence="2 3">
    <name type="scientific">Lacihabitans soyangensis</name>
    <dbReference type="NCBI Taxonomy" id="869394"/>
    <lineage>
        <taxon>Bacteria</taxon>
        <taxon>Pseudomonadati</taxon>
        <taxon>Bacteroidota</taxon>
        <taxon>Cytophagia</taxon>
        <taxon>Cytophagales</taxon>
        <taxon>Leadbetterellaceae</taxon>
        <taxon>Lacihabitans</taxon>
    </lineage>
</organism>
<comment type="caution">
    <text evidence="2">The sequence shown here is derived from an EMBL/GenBank/DDBJ whole genome shotgun (WGS) entry which is preliminary data.</text>
</comment>
<dbReference type="RefSeq" id="WP_255037074.1">
    <property type="nucleotide sequence ID" value="NZ_RJUF01000024.1"/>
</dbReference>
<evidence type="ECO:0000259" key="1">
    <source>
        <dbReference type="SMART" id="SM00409"/>
    </source>
</evidence>
<reference evidence="2 3" key="1">
    <citation type="submission" date="2018-11" db="EMBL/GenBank/DDBJ databases">
        <title>Novel bacteria species description.</title>
        <authorList>
            <person name="Han J.-H."/>
        </authorList>
    </citation>
    <scope>NUCLEOTIDE SEQUENCE [LARGE SCALE GENOMIC DNA]</scope>
    <source>
        <strain evidence="2 3">KCTC23259</strain>
    </source>
</reference>
<dbReference type="Gene3D" id="2.130.10.10">
    <property type="entry name" value="YVTN repeat-like/Quinoprotein amine dehydrogenase"/>
    <property type="match status" value="3"/>
</dbReference>
<accession>A0AAE3H3K9</accession>
<evidence type="ECO:0000313" key="2">
    <source>
        <dbReference type="EMBL" id="MCP9763291.1"/>
    </source>
</evidence>
<protein>
    <recommendedName>
        <fullName evidence="1">Immunoglobulin domain-containing protein</fullName>
    </recommendedName>
</protein>
<dbReference type="Gene3D" id="2.60.40.10">
    <property type="entry name" value="Immunoglobulins"/>
    <property type="match status" value="7"/>
</dbReference>
<dbReference type="SMART" id="SM00409">
    <property type="entry name" value="IG"/>
    <property type="match status" value="2"/>
</dbReference>
<dbReference type="SUPFAM" id="SSF110296">
    <property type="entry name" value="Oligoxyloglucan reducing end-specific cellobiohydrolase"/>
    <property type="match status" value="2"/>
</dbReference>
<dbReference type="Proteomes" id="UP001204144">
    <property type="component" value="Unassembled WGS sequence"/>
</dbReference>
<sequence length="1701" mass="179639">MIPYKTLFKSILLFFIIQNSSSQIFNQSQIDSIEVEKQRFVLQYADPSTGKIPFTEIEKAREELLKKTSVNKSINSAISPNLTWYERGPKDLGGDMRCVTRDLNDVAGKKYWAGSVGGGLWFNNDITDSNSSWQMVNDGDNWPSLNISWITFNPSNTLEMYVATGDYGANFGQYSGSGIYKSTDGGITFIRINSTIPNSSVTGTVAYAMQFINKVIINTEGIFVQTWQGLLKSTDGGDNWSFLLTTPYGTDLEIGNDGILYAAFGDFNNSKVYKSTNTSGTSWSDITPNSTGGKTQIGLGNSANSATQVIYAVSISNGTAAWFKKSINGGITWTNINVPNNAYGYSLFNHTLGHSLNVHPQNSDIVILGGYYIAKTLDGGASWTSLTANGSINSYNTIALGSDNQSIVVASATGIYYSPDFANITTTGSALIARNKNIRLGFSSAIALKNIVENGLVVTPEFAINNALHSLGTTSKTFNSYFVNYPAMVNQTNNNQVVLAGNLYDGSLNYLKSIPVNTKISDWDYFNNKIYSFVTSNFGSNNTTFRITQLTTDNLITSQDVVISTLMPVNYIKVGKTANTIFVGYQFNMSSTSLVKVTNINTTPVVTSLSNGQLPSGSVSSIDLGATENEILVTYSNFGVSSVWYTNNGGTTWVNKDELSHGLPNIPVKHAVFAPSTPKVILATSLGIFTTNNITDTNPSWEQSNTGLPNVPVSRIAFRTADSVLAISTEGRGVFTAAMRGFIYPTIDNKFNKSILCFGGTANIPFDLNGTFANGTVFNVELSDALGVFTSPTVIGSGTTSPVSITLPTNISTGTNYKIRIKVNGGTTTSNESSSFLLQNKDSFGLIANANGSNSNGTYKYCSGSNVSLFATFNISLGSSSLPFDWSGPNAFTGTGYPVSIINAGISNQGTYTTSIAMESCKLYTATVSLTLTSTPTLSQISPRIVCPGQSFNLNSSSEVIYSQTPSYAWSGPNSFFSTQSSPTLTNVTTQASGIYTLTATYVGGCSGKATATNSITVSNNLPGAAFYSGLSCSGANISFQTFLNASTSGLSLTYSWSGPGGFSSNISNPTISNFNSSKAGVYTSTITYTGTCSGSSTSTINLTMFTPSVYISGTTAICQGGSSNNIAQFSNSSLSVLYSWAGPNGFSSNGVSLGLTDFNASKVGSYTVTASYSGACTGIASSSVTLSLESFTAYVNGSRQYCIGGTTELVAGTNKSGQVTYSWAGPNSFTSTGQNLSISNFSSIHAGIYTLSATFTGSCISTATATVTLSILTNPRVYINLNGTNLCPGANTTLSTSGPIPVVSYQWSGPDGFNSTQASATITGMNANKVGLYSLTAVLGGGCNVTSTASVSLNMVNSAPSFVLSTGSYGGEYCLVNTGGIYIQVENYSNFSSDNISSINWTGPNGLNVTNSSRGYSVSPVSAASSGLYSATISFNGCPETRVASNIVTLSNIPKVTPFIYSETVGNINPQATNNFVANACDGNIVILDGGSNQEYNGIASTAYSWTGPNGFSVADRFFYFNAPITAAMAGIYTLTATITGGSCAGTASSTVQLTYTETPEPTITYSPENARIGDAVTFASNCTQFSDWSFNSSLSEPNSIVHTPTSNVFQTVKCVTNGCISKPSQKIVFNDCHNSPIYSGFLTNTKSKFESNDQINSITKISPVSNIVYDSQKSILLNPGFEVLPGSTFKAVIDGCGND</sequence>
<dbReference type="NCBIfam" id="NF045639">
    <property type="entry name" value="GCX_COOH"/>
    <property type="match status" value="1"/>
</dbReference>
<feature type="domain" description="Immunoglobulin" evidence="1">
    <location>
        <begin position="1174"/>
        <end position="1273"/>
    </location>
</feature>